<dbReference type="EMBL" id="VKID01000001">
    <property type="protein sequence ID" value="TRY00247.1"/>
    <property type="molecule type" value="Genomic_DNA"/>
</dbReference>
<organism evidence="1 2">
    <name type="scientific">Acholeplasma laidlawii</name>
    <dbReference type="NCBI Taxonomy" id="2148"/>
    <lineage>
        <taxon>Bacteria</taxon>
        <taxon>Bacillati</taxon>
        <taxon>Mycoplasmatota</taxon>
        <taxon>Mollicutes</taxon>
        <taxon>Acholeplasmatales</taxon>
        <taxon>Acholeplasmataceae</taxon>
        <taxon>Acholeplasma</taxon>
    </lineage>
</organism>
<evidence type="ECO:0000313" key="1">
    <source>
        <dbReference type="EMBL" id="TRY00247.1"/>
    </source>
</evidence>
<evidence type="ECO:0000313" key="2">
    <source>
        <dbReference type="Proteomes" id="UP000315938"/>
    </source>
</evidence>
<comment type="caution">
    <text evidence="1">The sequence shown here is derived from an EMBL/GenBank/DDBJ whole genome shotgun (WGS) entry which is preliminary data.</text>
</comment>
<protein>
    <submittedName>
        <fullName evidence="1">Uncharacterized protein</fullName>
    </submittedName>
</protein>
<accession>A0A553IJ57</accession>
<gene>
    <name evidence="1" type="ORF">FNV44_04140</name>
</gene>
<dbReference type="GeneID" id="41338489"/>
<dbReference type="RefSeq" id="WP_012242254.1">
    <property type="nucleotide sequence ID" value="NZ_CP103951.1"/>
</dbReference>
<proteinExistence type="predicted"/>
<dbReference type="AlphaFoldDB" id="A0A553IJ57"/>
<name>A0A553IJ57_ACHLA</name>
<reference evidence="1 2" key="1">
    <citation type="submission" date="2019-07" db="EMBL/GenBank/DDBJ databases">
        <title>Genome sequence of Acholeplasma laidlawii strain with increased resistance to erythromycin.</title>
        <authorList>
            <person name="Medvedeva E.S."/>
            <person name="Baranova N.B."/>
            <person name="Siniagina M.N."/>
            <person name="Mouzykantov A."/>
            <person name="Chernova O.A."/>
            <person name="Chernov V.M."/>
        </authorList>
    </citation>
    <scope>NUCLEOTIDE SEQUENCE [LARGE SCALE GENOMIC DNA]</scope>
    <source>
        <strain evidence="1 2">PG8REry</strain>
    </source>
</reference>
<sequence>MERLKYGIKNSRIWHLCSQDIEVNKSMTLDNWTRYRAEYREIYYLNDTIKFLEVDHFNHVFKFFDANIRKHNIEDFRRYFKDFQKYKEVFK</sequence>
<dbReference type="Proteomes" id="UP000315938">
    <property type="component" value="Unassembled WGS sequence"/>
</dbReference>